<dbReference type="InterPro" id="IPR035996">
    <property type="entry name" value="4pyrrol_Methylase_sf"/>
</dbReference>
<sequence length="404" mass="43891">MAVYVIGMGARGREGLSLEALRRLEEAEVLIGGRRHLAHFPDHPGEKVPVQGPLEALLDLAEKRVKAGRKVAFLASGDPLFFGLGKRVLERFPEAEVYPAPTAFQEAFARLKLPWDQARFFSFHGRPLGGALLELSLSPLSVVYTDPEHTPARIARALLTMGVDARAHVAERLGEEDERVRSFAGLEEVARETFLDPNVLVLEAKGPLPPRLGFFPDEAFERRMPKKGLITKREVRLLALGLLGLPPDGVLWDVGAGTGSVGIEAARLAPWGEVYAVEKNPESWPHIEENAQRFGAFNLFLVKGEAPKALEGLPAPHAVFVGGSGGELEEILRVSLEALRPGGRLVVAAITLENLLAACGFLKGTGLPMEGFQVQVGRVVPLARYHRLEAQNPITLLAVRKEGA</sequence>
<keyword evidence="4 7" id="KW-0808">Transferase</keyword>
<keyword evidence="3 7" id="KW-0489">Methyltransferase</keyword>
<keyword evidence="2" id="KW-0169">Cobalamin biosynthesis</keyword>
<dbReference type="Gene3D" id="3.40.1010.10">
    <property type="entry name" value="Cobalt-precorrin-4 Transmethylase, Domain 1"/>
    <property type="match status" value="1"/>
</dbReference>
<organism evidence="7 8">
    <name type="scientific">Thermus aquaticus</name>
    <dbReference type="NCBI Taxonomy" id="271"/>
    <lineage>
        <taxon>Bacteria</taxon>
        <taxon>Thermotogati</taxon>
        <taxon>Deinococcota</taxon>
        <taxon>Deinococci</taxon>
        <taxon>Thermales</taxon>
        <taxon>Thermaceae</taxon>
        <taxon>Thermus</taxon>
    </lineage>
</organism>
<evidence type="ECO:0000313" key="7">
    <source>
        <dbReference type="EMBL" id="KOX90634.1"/>
    </source>
</evidence>
<keyword evidence="5" id="KW-0949">S-adenosyl-L-methionine</keyword>
<dbReference type="CDD" id="cd02440">
    <property type="entry name" value="AdoMet_MTases"/>
    <property type="match status" value="1"/>
</dbReference>
<evidence type="ECO:0000256" key="1">
    <source>
        <dbReference type="ARBA" id="ARBA00004953"/>
    </source>
</evidence>
<dbReference type="PATRIC" id="fig|271.14.peg.1899"/>
<evidence type="ECO:0000256" key="4">
    <source>
        <dbReference type="ARBA" id="ARBA00022679"/>
    </source>
</evidence>
<dbReference type="UniPathway" id="UPA00148"/>
<dbReference type="InterPro" id="IPR029063">
    <property type="entry name" value="SAM-dependent_MTases_sf"/>
</dbReference>
<evidence type="ECO:0000256" key="5">
    <source>
        <dbReference type="ARBA" id="ARBA00022691"/>
    </source>
</evidence>
<dbReference type="AlphaFoldDB" id="A0A0N0U8Q4"/>
<dbReference type="GO" id="GO:0008276">
    <property type="term" value="F:protein methyltransferase activity"/>
    <property type="evidence" value="ECO:0007669"/>
    <property type="project" value="InterPro"/>
</dbReference>
<dbReference type="Gene3D" id="3.30.950.10">
    <property type="entry name" value="Methyltransferase, Cobalt-precorrin-4 Transmethylase, Domain 2"/>
    <property type="match status" value="1"/>
</dbReference>
<dbReference type="InterPro" id="IPR006365">
    <property type="entry name" value="Cbl_synth_CobL"/>
</dbReference>
<dbReference type="PANTHER" id="PTHR43182:SF1">
    <property type="entry name" value="COBALT-PRECORRIN-7 C(5)-METHYLTRANSFERASE"/>
    <property type="match status" value="1"/>
</dbReference>
<dbReference type="GO" id="GO:0046025">
    <property type="term" value="F:precorrin-6Y C5,15-methyltransferase (decarboxylating) activity"/>
    <property type="evidence" value="ECO:0007669"/>
    <property type="project" value="UniProtKB-EC"/>
</dbReference>
<dbReference type="GO" id="GO:0009236">
    <property type="term" value="P:cobalamin biosynthetic process"/>
    <property type="evidence" value="ECO:0007669"/>
    <property type="project" value="UniProtKB-UniPathway"/>
</dbReference>
<dbReference type="InterPro" id="IPR014008">
    <property type="entry name" value="Cbl_synth_MTase_CbiT"/>
</dbReference>
<evidence type="ECO:0000256" key="2">
    <source>
        <dbReference type="ARBA" id="ARBA00022573"/>
    </source>
</evidence>
<dbReference type="Gene3D" id="3.40.50.150">
    <property type="entry name" value="Vaccinia Virus protein VP39"/>
    <property type="match status" value="1"/>
</dbReference>
<dbReference type="EMBL" id="LHCI01000106">
    <property type="protein sequence ID" value="KOX90634.1"/>
    <property type="molecule type" value="Genomic_DNA"/>
</dbReference>
<dbReference type="InterPro" id="IPR014777">
    <property type="entry name" value="4pyrrole_Mease_sub1"/>
</dbReference>
<dbReference type="PANTHER" id="PTHR43182">
    <property type="entry name" value="COBALT-PRECORRIN-6B C(15)-METHYLTRANSFERASE (DECARBOXYLATING)"/>
    <property type="match status" value="1"/>
</dbReference>
<dbReference type="SUPFAM" id="SSF53335">
    <property type="entry name" value="S-adenosyl-L-methionine-dependent methyltransferases"/>
    <property type="match status" value="1"/>
</dbReference>
<dbReference type="NCBIfam" id="TIGR02467">
    <property type="entry name" value="CbiE"/>
    <property type="match status" value="1"/>
</dbReference>
<dbReference type="InterPro" id="IPR000878">
    <property type="entry name" value="4pyrrol_Mease"/>
</dbReference>
<dbReference type="NCBIfam" id="TIGR02469">
    <property type="entry name" value="CbiT"/>
    <property type="match status" value="1"/>
</dbReference>
<dbReference type="Pfam" id="PF00590">
    <property type="entry name" value="TP_methylase"/>
    <property type="match status" value="1"/>
</dbReference>
<proteinExistence type="predicted"/>
<dbReference type="EC" id="2.1.1.132" evidence="7"/>
<feature type="domain" description="Tetrapyrrole methylase" evidence="6">
    <location>
        <begin position="3"/>
        <end position="181"/>
    </location>
</feature>
<gene>
    <name evidence="7" type="primary">cobL</name>
    <name evidence="7" type="ORF">BVI061214_01828</name>
</gene>
<dbReference type="CDD" id="cd11644">
    <property type="entry name" value="Precorrin-6Y-MT"/>
    <property type="match status" value="1"/>
</dbReference>
<dbReference type="InterPro" id="IPR012818">
    <property type="entry name" value="CbiE"/>
</dbReference>
<protein>
    <submittedName>
        <fullName evidence="7">Precorrin-6Y C(5,15)-methyltransferase [decarboxylating]</fullName>
        <ecNumber evidence="7">2.1.1.132</ecNumber>
    </submittedName>
</protein>
<dbReference type="InterPro" id="IPR014776">
    <property type="entry name" value="4pyrrole_Mease_sub2"/>
</dbReference>
<dbReference type="PIRSF" id="PIRSF036428">
    <property type="entry name" value="CobL"/>
    <property type="match status" value="1"/>
</dbReference>
<dbReference type="SUPFAM" id="SSF53790">
    <property type="entry name" value="Tetrapyrrole methylase"/>
    <property type="match status" value="1"/>
</dbReference>
<accession>A0A0N0U8Q4</accession>
<dbReference type="InterPro" id="IPR050714">
    <property type="entry name" value="Cobalamin_biosynth_MTase"/>
</dbReference>
<reference evidence="7 8" key="1">
    <citation type="submission" date="2015-07" db="EMBL/GenBank/DDBJ databases">
        <authorList>
            <person name="Noorani M."/>
        </authorList>
    </citation>
    <scope>NUCLEOTIDE SEQUENCE [LARGE SCALE GENOMIC DNA]</scope>
    <source>
        <strain evidence="8">ATCC 25104 / DSM 625 / JCM 10724 / NBRC 103206 / NCIMB 11243 / YT-1</strain>
    </source>
</reference>
<name>A0A0N0U8Q4_THEAQ</name>
<comment type="caution">
    <text evidence="7">The sequence shown here is derived from an EMBL/GenBank/DDBJ whole genome shotgun (WGS) entry which is preliminary data.</text>
</comment>
<dbReference type="GO" id="GO:0032259">
    <property type="term" value="P:methylation"/>
    <property type="evidence" value="ECO:0007669"/>
    <property type="project" value="UniProtKB-KW"/>
</dbReference>
<evidence type="ECO:0000256" key="3">
    <source>
        <dbReference type="ARBA" id="ARBA00022603"/>
    </source>
</evidence>
<comment type="pathway">
    <text evidence="1">Cofactor biosynthesis; adenosylcobalamin biosynthesis.</text>
</comment>
<evidence type="ECO:0000313" key="8">
    <source>
        <dbReference type="Proteomes" id="UP000037685"/>
    </source>
</evidence>
<dbReference type="Proteomes" id="UP000037685">
    <property type="component" value="Unassembled WGS sequence"/>
</dbReference>
<evidence type="ECO:0000259" key="6">
    <source>
        <dbReference type="Pfam" id="PF00590"/>
    </source>
</evidence>